<evidence type="ECO:0000313" key="6">
    <source>
        <dbReference type="EMBL" id="GMH28555.1"/>
    </source>
</evidence>
<dbReference type="NCBIfam" id="TIGR01614">
    <property type="entry name" value="PME_inhib"/>
    <property type="match status" value="1"/>
</dbReference>
<evidence type="ECO:0000256" key="2">
    <source>
        <dbReference type="ARBA" id="ARBA00023157"/>
    </source>
</evidence>
<dbReference type="CDD" id="cd15796">
    <property type="entry name" value="CIF_like"/>
    <property type="match status" value="1"/>
</dbReference>
<protein>
    <recommendedName>
        <fullName evidence="5">Pectinesterase inhibitor domain-containing protein</fullName>
    </recommendedName>
</protein>
<dbReference type="InterPro" id="IPR006501">
    <property type="entry name" value="Pectinesterase_inhib_dom"/>
</dbReference>
<evidence type="ECO:0000256" key="3">
    <source>
        <dbReference type="ARBA" id="ARBA00038471"/>
    </source>
</evidence>
<comment type="caution">
    <text evidence="6">The sequence shown here is derived from an EMBL/GenBank/DDBJ whole genome shotgun (WGS) entry which is preliminary data.</text>
</comment>
<feature type="chain" id="PRO_5041955894" description="Pectinesterase inhibitor domain-containing protein" evidence="4">
    <location>
        <begin position="20"/>
        <end position="167"/>
    </location>
</feature>
<gene>
    <name evidence="6" type="ORF">Nepgr_030398</name>
</gene>
<dbReference type="EMBL" id="BSYO01000034">
    <property type="protein sequence ID" value="GMH28555.1"/>
    <property type="molecule type" value="Genomic_DNA"/>
</dbReference>
<feature type="signal peptide" evidence="4">
    <location>
        <begin position="1"/>
        <end position="19"/>
    </location>
</feature>
<keyword evidence="7" id="KW-1185">Reference proteome</keyword>
<accession>A0AAD3TF90</accession>
<reference evidence="6" key="1">
    <citation type="submission" date="2023-05" db="EMBL/GenBank/DDBJ databases">
        <title>Nepenthes gracilis genome sequencing.</title>
        <authorList>
            <person name="Fukushima K."/>
        </authorList>
    </citation>
    <scope>NUCLEOTIDE SEQUENCE</scope>
    <source>
        <strain evidence="6">SING2019-196</strain>
    </source>
</reference>
<dbReference type="SMART" id="SM00856">
    <property type="entry name" value="PMEI"/>
    <property type="match status" value="1"/>
</dbReference>
<comment type="similarity">
    <text evidence="3">Belongs to the PMEI family.</text>
</comment>
<evidence type="ECO:0000259" key="5">
    <source>
        <dbReference type="SMART" id="SM00856"/>
    </source>
</evidence>
<sequence>MKLFAWLLSVLAVLSSGQSSRDLITQTCKKTDYYALCVSTLLSDGRSLRADVKGLARIVIEKDLVAAQRALDHAGDLFREAPERGSFERYGTCIEDYRATVFRHLPAARSALDGEKYAASTEELQSAALLAEGCQNQFASEKTPLAEENKAVHDLCGVAQGIIKTLG</sequence>
<dbReference type="SUPFAM" id="SSF101148">
    <property type="entry name" value="Plant invertase/pectin methylesterase inhibitor"/>
    <property type="match status" value="1"/>
</dbReference>
<dbReference type="Pfam" id="PF04043">
    <property type="entry name" value="PMEI"/>
    <property type="match status" value="1"/>
</dbReference>
<dbReference type="InterPro" id="IPR034087">
    <property type="entry name" value="C/VIF1"/>
</dbReference>
<keyword evidence="1 4" id="KW-0732">Signal</keyword>
<dbReference type="GO" id="GO:0004857">
    <property type="term" value="F:enzyme inhibitor activity"/>
    <property type="evidence" value="ECO:0007669"/>
    <property type="project" value="InterPro"/>
</dbReference>
<dbReference type="PANTHER" id="PTHR36710:SF18">
    <property type="entry name" value="PECTINESTERASE INHIBITOR 5-RELATED"/>
    <property type="match status" value="1"/>
</dbReference>
<organism evidence="6 7">
    <name type="scientific">Nepenthes gracilis</name>
    <name type="common">Slender pitcher plant</name>
    <dbReference type="NCBI Taxonomy" id="150966"/>
    <lineage>
        <taxon>Eukaryota</taxon>
        <taxon>Viridiplantae</taxon>
        <taxon>Streptophyta</taxon>
        <taxon>Embryophyta</taxon>
        <taxon>Tracheophyta</taxon>
        <taxon>Spermatophyta</taxon>
        <taxon>Magnoliopsida</taxon>
        <taxon>eudicotyledons</taxon>
        <taxon>Gunneridae</taxon>
        <taxon>Pentapetalae</taxon>
        <taxon>Caryophyllales</taxon>
        <taxon>Nepenthaceae</taxon>
        <taxon>Nepenthes</taxon>
    </lineage>
</organism>
<keyword evidence="2" id="KW-1015">Disulfide bond</keyword>
<dbReference type="InterPro" id="IPR052421">
    <property type="entry name" value="PCW_Enzyme_Inhibitor"/>
</dbReference>
<name>A0AAD3TF90_NEPGR</name>
<proteinExistence type="inferred from homology"/>
<dbReference type="Gene3D" id="1.20.140.40">
    <property type="entry name" value="Invertase/pectin methylesterase inhibitor family protein"/>
    <property type="match status" value="1"/>
</dbReference>
<evidence type="ECO:0000256" key="4">
    <source>
        <dbReference type="SAM" id="SignalP"/>
    </source>
</evidence>
<evidence type="ECO:0000313" key="7">
    <source>
        <dbReference type="Proteomes" id="UP001279734"/>
    </source>
</evidence>
<dbReference type="Proteomes" id="UP001279734">
    <property type="component" value="Unassembled WGS sequence"/>
</dbReference>
<dbReference type="PANTHER" id="PTHR36710">
    <property type="entry name" value="PECTINESTERASE INHIBITOR-LIKE"/>
    <property type="match status" value="1"/>
</dbReference>
<evidence type="ECO:0000256" key="1">
    <source>
        <dbReference type="ARBA" id="ARBA00022729"/>
    </source>
</evidence>
<dbReference type="InterPro" id="IPR035513">
    <property type="entry name" value="Invertase/methylesterase_inhib"/>
</dbReference>
<dbReference type="AlphaFoldDB" id="A0AAD3TF90"/>
<feature type="domain" description="Pectinesterase inhibitor" evidence="5">
    <location>
        <begin position="19"/>
        <end position="162"/>
    </location>
</feature>